<evidence type="ECO:0000313" key="14">
    <source>
        <dbReference type="WBParaSite" id="PTRK_0000486900.1"/>
    </source>
</evidence>
<feature type="domain" description="G-protein coupled receptors family 1 profile" evidence="12">
    <location>
        <begin position="75"/>
        <end position="342"/>
    </location>
</feature>
<dbReference type="InterPro" id="IPR000611">
    <property type="entry name" value="NPY_rcpt"/>
</dbReference>
<feature type="transmembrane region" description="Helical" evidence="11">
    <location>
        <begin position="59"/>
        <end position="84"/>
    </location>
</feature>
<evidence type="ECO:0000256" key="3">
    <source>
        <dbReference type="ARBA" id="ARBA00022475"/>
    </source>
</evidence>
<dbReference type="Gene3D" id="1.20.1070.10">
    <property type="entry name" value="Rhodopsin 7-helix transmembrane proteins"/>
    <property type="match status" value="1"/>
</dbReference>
<dbReference type="Proteomes" id="UP000038045">
    <property type="component" value="Unplaced"/>
</dbReference>
<comment type="similarity">
    <text evidence="2 10">Belongs to the G-protein coupled receptor 1 family.</text>
</comment>
<comment type="subcellular location">
    <subcellularLocation>
        <location evidence="1">Cell membrane</location>
        <topology evidence="1">Multi-pass membrane protein</topology>
    </subcellularLocation>
</comment>
<dbReference type="Pfam" id="PF00001">
    <property type="entry name" value="7tm_1"/>
    <property type="match status" value="1"/>
</dbReference>
<dbReference type="InterPro" id="IPR017452">
    <property type="entry name" value="GPCR_Rhodpsn_7TM"/>
</dbReference>
<feature type="transmembrane region" description="Helical" evidence="11">
    <location>
        <begin position="127"/>
        <end position="152"/>
    </location>
</feature>
<dbReference type="AlphaFoldDB" id="A0A0N4ZBF7"/>
<dbReference type="GO" id="GO:0004995">
    <property type="term" value="F:tachykinin receptor activity"/>
    <property type="evidence" value="ECO:0007669"/>
    <property type="project" value="InterPro"/>
</dbReference>
<dbReference type="PANTHER" id="PTHR46925">
    <property type="entry name" value="G-PROTEIN COUPLED RECEPTOR TKR-1-RELATED"/>
    <property type="match status" value="1"/>
</dbReference>
<dbReference type="SUPFAM" id="SSF81321">
    <property type="entry name" value="Family A G protein-coupled receptor-like"/>
    <property type="match status" value="1"/>
</dbReference>
<dbReference type="GO" id="GO:0004983">
    <property type="term" value="F:neuropeptide Y receptor activity"/>
    <property type="evidence" value="ECO:0007669"/>
    <property type="project" value="InterPro"/>
</dbReference>
<evidence type="ECO:0000256" key="10">
    <source>
        <dbReference type="RuleBase" id="RU000688"/>
    </source>
</evidence>
<keyword evidence="8 10" id="KW-0675">Receptor</keyword>
<keyword evidence="6 10" id="KW-0297">G-protein coupled receptor</keyword>
<feature type="transmembrane region" description="Helical" evidence="11">
    <location>
        <begin position="244"/>
        <end position="262"/>
    </location>
</feature>
<sequence>MTSLNELCIVQRDKIFDTITMLKLIEVGCSCQNISLVNEENIDLNCFPFPLTHTIVIQIIYISMFVFITVAALAGNLTVVWIILFHKKMRTVTNYYLLNLAIADISITILNTGFSGMYNLYYNWKFGSFYCAVNSLMGVTPICVSVFTMIVLSIDRYLAIVYPLRKRPGKRQTLLIVFFIWFLAIMWGLPSYFVSKVSKHYFWDDKDRYLFEDQTCSPDDFPDGNHATSVLFKLYNNALIVTQYVLPLLILSFTYGKTVLVLRKTEAIGDSVHTDNLIAKRKVANMLALIVVIFTFMWMPYNLYFLLKPYIPLELDNKTENYIYLNIYWLGMASSILNPVIYYFMNVRFRLGFKYAWRWLPFINVSKEKYQSVYSSKNIWIASNGPKNHIYINPNIQLCEKKKESTSNVSKKEPTESSMLL</sequence>
<organism evidence="13 14">
    <name type="scientific">Parastrongyloides trichosuri</name>
    <name type="common">Possum-specific nematode worm</name>
    <dbReference type="NCBI Taxonomy" id="131310"/>
    <lineage>
        <taxon>Eukaryota</taxon>
        <taxon>Metazoa</taxon>
        <taxon>Ecdysozoa</taxon>
        <taxon>Nematoda</taxon>
        <taxon>Chromadorea</taxon>
        <taxon>Rhabditida</taxon>
        <taxon>Tylenchina</taxon>
        <taxon>Panagrolaimomorpha</taxon>
        <taxon>Strongyloidoidea</taxon>
        <taxon>Strongyloididae</taxon>
        <taxon>Parastrongyloides</taxon>
    </lineage>
</organism>
<dbReference type="PRINTS" id="PR01012">
    <property type="entry name" value="NRPEPTIDEYR"/>
</dbReference>
<keyword evidence="4 10" id="KW-0812">Transmembrane</keyword>
<dbReference type="PROSITE" id="PS50262">
    <property type="entry name" value="G_PROTEIN_RECEP_F1_2"/>
    <property type="match status" value="1"/>
</dbReference>
<evidence type="ECO:0000256" key="4">
    <source>
        <dbReference type="ARBA" id="ARBA00022692"/>
    </source>
</evidence>
<evidence type="ECO:0000256" key="1">
    <source>
        <dbReference type="ARBA" id="ARBA00004651"/>
    </source>
</evidence>
<evidence type="ECO:0000256" key="8">
    <source>
        <dbReference type="ARBA" id="ARBA00023170"/>
    </source>
</evidence>
<evidence type="ECO:0000256" key="7">
    <source>
        <dbReference type="ARBA" id="ARBA00023136"/>
    </source>
</evidence>
<evidence type="ECO:0000256" key="9">
    <source>
        <dbReference type="ARBA" id="ARBA00023224"/>
    </source>
</evidence>
<protein>
    <submittedName>
        <fullName evidence="14">G_PROTEIN_RECEP_F1_2 domain-containing protein</fullName>
    </submittedName>
</protein>
<keyword evidence="3" id="KW-1003">Cell membrane</keyword>
<dbReference type="PRINTS" id="PR00237">
    <property type="entry name" value="GPCRRHODOPSN"/>
</dbReference>
<evidence type="ECO:0000256" key="2">
    <source>
        <dbReference type="ARBA" id="ARBA00010663"/>
    </source>
</evidence>
<dbReference type="STRING" id="131310.A0A0N4ZBF7"/>
<accession>A0A0N4ZBF7</accession>
<feature type="transmembrane region" description="Helical" evidence="11">
    <location>
        <begin position="96"/>
        <end position="121"/>
    </location>
</feature>
<evidence type="ECO:0000256" key="11">
    <source>
        <dbReference type="SAM" id="Phobius"/>
    </source>
</evidence>
<dbReference type="GO" id="GO:0005886">
    <property type="term" value="C:plasma membrane"/>
    <property type="evidence" value="ECO:0007669"/>
    <property type="project" value="UniProtKB-SubCell"/>
</dbReference>
<dbReference type="InterPro" id="IPR001681">
    <property type="entry name" value="Neurokn_rcpt"/>
</dbReference>
<keyword evidence="7 11" id="KW-0472">Membrane</keyword>
<proteinExistence type="inferred from homology"/>
<keyword evidence="9 10" id="KW-0807">Transducer</keyword>
<evidence type="ECO:0000259" key="12">
    <source>
        <dbReference type="PROSITE" id="PS50262"/>
    </source>
</evidence>
<feature type="transmembrane region" description="Helical" evidence="11">
    <location>
        <begin position="327"/>
        <end position="345"/>
    </location>
</feature>
<evidence type="ECO:0000313" key="13">
    <source>
        <dbReference type="Proteomes" id="UP000038045"/>
    </source>
</evidence>
<dbReference type="PROSITE" id="PS00237">
    <property type="entry name" value="G_PROTEIN_RECEP_F1_1"/>
    <property type="match status" value="1"/>
</dbReference>
<name>A0A0N4ZBF7_PARTI</name>
<feature type="transmembrane region" description="Helical" evidence="11">
    <location>
        <begin position="283"/>
        <end position="307"/>
    </location>
</feature>
<dbReference type="PANTHER" id="PTHR46925:SF2">
    <property type="entry name" value="G-PROTEIN COUPLED RECEPTOR TKR-1-RELATED"/>
    <property type="match status" value="1"/>
</dbReference>
<feature type="transmembrane region" description="Helical" evidence="11">
    <location>
        <begin position="173"/>
        <end position="193"/>
    </location>
</feature>
<keyword evidence="5 11" id="KW-1133">Transmembrane helix</keyword>
<reference evidence="14" key="1">
    <citation type="submission" date="2017-02" db="UniProtKB">
        <authorList>
            <consortium name="WormBaseParasite"/>
        </authorList>
    </citation>
    <scope>IDENTIFICATION</scope>
</reference>
<dbReference type="SMART" id="SM01381">
    <property type="entry name" value="7TM_GPCR_Srsx"/>
    <property type="match status" value="1"/>
</dbReference>
<keyword evidence="13" id="KW-1185">Reference proteome</keyword>
<dbReference type="InterPro" id="IPR000276">
    <property type="entry name" value="GPCR_Rhodpsn"/>
</dbReference>
<evidence type="ECO:0000256" key="6">
    <source>
        <dbReference type="ARBA" id="ARBA00023040"/>
    </source>
</evidence>
<evidence type="ECO:0000256" key="5">
    <source>
        <dbReference type="ARBA" id="ARBA00022989"/>
    </source>
</evidence>
<dbReference type="WBParaSite" id="PTRK_0000486900.1">
    <property type="protein sequence ID" value="PTRK_0000486900.1"/>
    <property type="gene ID" value="PTRK_0000486900"/>
</dbReference>